<accession>A0ABT0GD59</accession>
<feature type="transmembrane region" description="Helical" evidence="1">
    <location>
        <begin position="54"/>
        <end position="78"/>
    </location>
</feature>
<dbReference type="Proteomes" id="UP001431449">
    <property type="component" value="Unassembled WGS sequence"/>
</dbReference>
<keyword evidence="1" id="KW-0472">Membrane</keyword>
<proteinExistence type="predicted"/>
<dbReference type="RefSeq" id="WP_248204672.1">
    <property type="nucleotide sequence ID" value="NZ_JALNMH010000001.1"/>
</dbReference>
<evidence type="ECO:0000256" key="1">
    <source>
        <dbReference type="SAM" id="Phobius"/>
    </source>
</evidence>
<protein>
    <submittedName>
        <fullName evidence="2">Uncharacterized protein</fullName>
    </submittedName>
</protein>
<sequence>MNAHDKRPRDDRWLLRSRELLNRQAEEADPALQRRLQQMRREALAPLRAPRRGWAIGMTLAGASAALLIAVGVMRFIAPASMAPADGPLPDSGTALRAESPIEQALTLPEEDLALIAGDVDYTLVEELEFYAWLEQQDLGS</sequence>
<evidence type="ECO:0000313" key="3">
    <source>
        <dbReference type="Proteomes" id="UP001431449"/>
    </source>
</evidence>
<reference evidence="2" key="1">
    <citation type="submission" date="2022-04" db="EMBL/GenBank/DDBJ databases">
        <title>Lysobacter sp. CAU 1642 isolated from sea sand.</title>
        <authorList>
            <person name="Kim W."/>
        </authorList>
    </citation>
    <scope>NUCLEOTIDE SEQUENCE</scope>
    <source>
        <strain evidence="2">CAU 1642</strain>
    </source>
</reference>
<evidence type="ECO:0000313" key="2">
    <source>
        <dbReference type="EMBL" id="MCK7592479.1"/>
    </source>
</evidence>
<keyword evidence="1" id="KW-1133">Transmembrane helix</keyword>
<dbReference type="EMBL" id="JALNMH010000001">
    <property type="protein sequence ID" value="MCK7592479.1"/>
    <property type="molecule type" value="Genomic_DNA"/>
</dbReference>
<comment type="caution">
    <text evidence="2">The sequence shown here is derived from an EMBL/GenBank/DDBJ whole genome shotgun (WGS) entry which is preliminary data.</text>
</comment>
<gene>
    <name evidence="2" type="ORF">M0G41_02215</name>
</gene>
<organism evidence="2 3">
    <name type="scientific">Pseudomarimonas salicorniae</name>
    <dbReference type="NCBI Taxonomy" id="2933270"/>
    <lineage>
        <taxon>Bacteria</taxon>
        <taxon>Pseudomonadati</taxon>
        <taxon>Pseudomonadota</taxon>
        <taxon>Gammaproteobacteria</taxon>
        <taxon>Lysobacterales</taxon>
        <taxon>Lysobacteraceae</taxon>
        <taxon>Pseudomarimonas</taxon>
    </lineage>
</organism>
<keyword evidence="1" id="KW-0812">Transmembrane</keyword>
<keyword evidence="3" id="KW-1185">Reference proteome</keyword>
<name>A0ABT0GD59_9GAMM</name>